<feature type="compositionally biased region" description="Basic and acidic residues" evidence="25">
    <location>
        <begin position="146"/>
        <end position="157"/>
    </location>
</feature>
<dbReference type="EC" id="2.7.11.1" evidence="3"/>
<reference evidence="27" key="2">
    <citation type="submission" date="2025-09" db="UniProtKB">
        <authorList>
            <consortium name="Ensembl"/>
        </authorList>
    </citation>
    <scope>IDENTIFICATION</scope>
</reference>
<evidence type="ECO:0000256" key="1">
    <source>
        <dbReference type="ARBA" id="ARBA00004123"/>
    </source>
</evidence>
<evidence type="ECO:0000256" key="13">
    <source>
        <dbReference type="ARBA" id="ARBA00022838"/>
    </source>
</evidence>
<dbReference type="PANTHER" id="PTHR24058">
    <property type="entry name" value="DUAL SPECIFICITY PROTEIN KINASE"/>
    <property type="match status" value="1"/>
</dbReference>
<keyword evidence="28" id="KW-1185">Reference proteome</keyword>
<feature type="compositionally biased region" description="Basic and acidic residues" evidence="25">
    <location>
        <begin position="195"/>
        <end position="221"/>
    </location>
</feature>
<keyword evidence="9" id="KW-0808">Transferase</keyword>
<comment type="catalytic activity">
    <reaction evidence="24">
        <text>L-seryl-[protein] + ATP = O-phospho-L-seryl-[protein] + ADP + H(+)</text>
        <dbReference type="Rhea" id="RHEA:17989"/>
        <dbReference type="Rhea" id="RHEA-COMP:9863"/>
        <dbReference type="Rhea" id="RHEA-COMP:11604"/>
        <dbReference type="ChEBI" id="CHEBI:15378"/>
        <dbReference type="ChEBI" id="CHEBI:29999"/>
        <dbReference type="ChEBI" id="CHEBI:30616"/>
        <dbReference type="ChEBI" id="CHEBI:83421"/>
        <dbReference type="ChEBI" id="CHEBI:456216"/>
        <dbReference type="EC" id="2.7.11.1"/>
    </reaction>
    <physiologicalReaction direction="left-to-right" evidence="24">
        <dbReference type="Rhea" id="RHEA:17990"/>
    </physiologicalReaction>
</comment>
<feature type="compositionally biased region" description="Basic residues" evidence="25">
    <location>
        <begin position="56"/>
        <end position="69"/>
    </location>
</feature>
<feature type="compositionally biased region" description="Basic and acidic residues" evidence="25">
    <location>
        <begin position="286"/>
        <end position="310"/>
    </location>
</feature>
<keyword evidence="14" id="KW-0067">ATP-binding</keyword>
<evidence type="ECO:0000256" key="15">
    <source>
        <dbReference type="ARBA" id="ARBA00022843"/>
    </source>
</evidence>
<evidence type="ECO:0000256" key="9">
    <source>
        <dbReference type="ARBA" id="ARBA00022679"/>
    </source>
</evidence>
<evidence type="ECO:0000256" key="12">
    <source>
        <dbReference type="ARBA" id="ARBA00022777"/>
    </source>
</evidence>
<feature type="compositionally biased region" description="Basic and acidic residues" evidence="25">
    <location>
        <begin position="252"/>
        <end position="276"/>
    </location>
</feature>
<evidence type="ECO:0000256" key="24">
    <source>
        <dbReference type="ARBA" id="ARBA00048977"/>
    </source>
</evidence>
<dbReference type="Pfam" id="PF00069">
    <property type="entry name" value="Pkinase"/>
    <property type="match status" value="1"/>
</dbReference>
<feature type="compositionally biased region" description="Basic residues" evidence="25">
    <location>
        <begin position="24"/>
        <end position="48"/>
    </location>
</feature>
<keyword evidence="16" id="KW-0007">Acetylation</keyword>
<evidence type="ECO:0000256" key="10">
    <source>
        <dbReference type="ARBA" id="ARBA00022728"/>
    </source>
</evidence>
<feature type="compositionally biased region" description="Polar residues" evidence="25">
    <location>
        <begin position="354"/>
        <end position="372"/>
    </location>
</feature>
<organism evidence="27 28">
    <name type="scientific">Cyprinus carpio carpio</name>
    <dbReference type="NCBI Taxonomy" id="630221"/>
    <lineage>
        <taxon>Eukaryota</taxon>
        <taxon>Metazoa</taxon>
        <taxon>Chordata</taxon>
        <taxon>Craniata</taxon>
        <taxon>Vertebrata</taxon>
        <taxon>Euteleostomi</taxon>
        <taxon>Actinopterygii</taxon>
        <taxon>Neopterygii</taxon>
        <taxon>Teleostei</taxon>
        <taxon>Ostariophysi</taxon>
        <taxon>Cypriniformes</taxon>
        <taxon>Cyprinidae</taxon>
        <taxon>Cyprininae</taxon>
        <taxon>Cyprinus</taxon>
    </lineage>
</organism>
<dbReference type="PROSITE" id="PS00108">
    <property type="entry name" value="PROTEIN_KINASE_ST"/>
    <property type="match status" value="1"/>
</dbReference>
<evidence type="ECO:0000256" key="19">
    <source>
        <dbReference type="ARBA" id="ARBA00023596"/>
    </source>
</evidence>
<comment type="subcellular location">
    <subcellularLocation>
        <location evidence="2">Chromosome</location>
        <location evidence="2">Centromere</location>
        <location evidence="2">Kinetochore</location>
    </subcellularLocation>
    <subcellularLocation>
        <location evidence="1">Nucleus</location>
    </subcellularLocation>
</comment>
<keyword evidence="13" id="KW-0995">Kinetochore</keyword>
<dbReference type="InterPro" id="IPR000719">
    <property type="entry name" value="Prot_kinase_dom"/>
</dbReference>
<evidence type="ECO:0000256" key="5">
    <source>
        <dbReference type="ARBA" id="ARBA00022499"/>
    </source>
</evidence>
<dbReference type="SMART" id="SM00220">
    <property type="entry name" value="S_TKc"/>
    <property type="match status" value="1"/>
</dbReference>
<evidence type="ECO:0000256" key="20">
    <source>
        <dbReference type="ARBA" id="ARBA00023637"/>
    </source>
</evidence>
<dbReference type="Proteomes" id="UP001108240">
    <property type="component" value="Unplaced"/>
</dbReference>
<evidence type="ECO:0000256" key="16">
    <source>
        <dbReference type="ARBA" id="ARBA00022990"/>
    </source>
</evidence>
<evidence type="ECO:0000256" key="11">
    <source>
        <dbReference type="ARBA" id="ARBA00022741"/>
    </source>
</evidence>
<evidence type="ECO:0000256" key="3">
    <source>
        <dbReference type="ARBA" id="ARBA00012513"/>
    </source>
</evidence>
<evidence type="ECO:0000256" key="4">
    <source>
        <dbReference type="ARBA" id="ARBA00022454"/>
    </source>
</evidence>
<dbReference type="PROSITE" id="PS50011">
    <property type="entry name" value="PROTEIN_KINASE_DOM"/>
    <property type="match status" value="1"/>
</dbReference>
<dbReference type="Gene3D" id="1.10.510.10">
    <property type="entry name" value="Transferase(Phosphotransferase) domain 1"/>
    <property type="match status" value="1"/>
</dbReference>
<feature type="compositionally biased region" description="Basic and acidic residues" evidence="25">
    <location>
        <begin position="385"/>
        <end position="395"/>
    </location>
</feature>
<evidence type="ECO:0000256" key="25">
    <source>
        <dbReference type="SAM" id="MobiDB-lite"/>
    </source>
</evidence>
<dbReference type="GeneTree" id="ENSGT00940000155562"/>
<evidence type="ECO:0000256" key="7">
    <source>
        <dbReference type="ARBA" id="ARBA00022553"/>
    </source>
</evidence>
<reference evidence="27" key="1">
    <citation type="submission" date="2025-08" db="UniProtKB">
        <authorList>
            <consortium name="Ensembl"/>
        </authorList>
    </citation>
    <scope>IDENTIFICATION</scope>
</reference>
<feature type="compositionally biased region" description="Acidic residues" evidence="25">
    <location>
        <begin position="1"/>
        <end position="14"/>
    </location>
</feature>
<keyword evidence="4" id="KW-0158">Chromosome</keyword>
<sequence>MSGEDEEGEEEVEVNGENQDSSSKHHSIGSKHKKKKHKHRSKHKKHKHASEEGKDRKRKHRHKHKKHRRKEEPSSSPSGAINRRAEEGSPSLGSATLDDKALLEDLEKQRALIKAELDSQLMEGKVQSGMGLILQGYNSGSEEDREGQRARNGEQRQRSSGARTRSPRDQISRGGRSRRDSTDTSKPSVKQCSRSLERVCRDAKLERMTKIVKETVKERSKSKEKKRSRSRDKSRERVRKSQSPSTRRRSVERKSDQKGRSDRRSSPHVDEKREQVAQRSSSRGSRSRDRQSHSKDARVGCSESDREKRPGKSPSKDPSSGKENRSPHQRRVHSPQRRRSSSPRHRDRQPNQPPSGSADRSSKLSHSPSRNRSPAKRGRSRSNVRRRDSPSRLEDFDAEEEDEEALIEQRRQQRLAIVQKYKSVNEDSNMGSMASEPSSPQSSTHSRSPSPDDILERVAADVKEYERENVNTFEANIKAKHNLIAQEKEGVNLKKPSAPDMFTESDDMFAADFDSARLRAAGIGKDFKENPNLRDNWTDSEGYYRVNIGEILDKRYDVYGYTGQGVFSNVVRARDTARAGQEVAVKIIRNNELMQKTGLKELEFLKKLNDADPDDKFHCLRLFRHFYHKQHLCLVFEPLSMNLREVLKKYGKDVGLHIKAVRSYSQQLFLALKLLKRCNILHADIKPDNILVNESKTILKLCDFGSASHVADNEITPYLVSRFYRAPEIVIGKPYDYGIDMWSVGCTLYELYTGKILFPGSSNNHMLKLAMDLKGKMPNKMIRKGLFKDQHFDQNLNFLYIEVDKVTEREKVTVMSTINPTKDLLVDMIGGQRLPEDQRKKVMQLKDLLDGTLMLDPAKRVTINQALQHPFIQEKI</sequence>
<dbReference type="GO" id="GO:0000776">
    <property type="term" value="C:kinetochore"/>
    <property type="evidence" value="ECO:0007669"/>
    <property type="project" value="UniProtKB-KW"/>
</dbReference>
<feature type="region of interest" description="Disordered" evidence="25">
    <location>
        <begin position="1"/>
        <end position="96"/>
    </location>
</feature>
<feature type="compositionally biased region" description="Basic residues" evidence="25">
    <location>
        <begin position="327"/>
        <end position="347"/>
    </location>
</feature>
<keyword evidence="17" id="KW-0508">mRNA splicing</keyword>
<proteinExistence type="inferred from homology"/>
<dbReference type="FunFam" id="3.30.200.20:FF:000123">
    <property type="entry name" value="serine/threonine-protein kinase PRP4 homolog"/>
    <property type="match status" value="1"/>
</dbReference>
<feature type="compositionally biased region" description="Low complexity" evidence="25">
    <location>
        <begin position="432"/>
        <end position="451"/>
    </location>
</feature>
<dbReference type="InterPro" id="IPR008271">
    <property type="entry name" value="Ser/Thr_kinase_AS"/>
</dbReference>
<keyword evidence="11" id="KW-0547">Nucleotide-binding</keyword>
<feature type="domain" description="Protein kinase" evidence="26">
    <location>
        <begin position="556"/>
        <end position="872"/>
    </location>
</feature>
<keyword evidence="18" id="KW-0539">Nucleus</keyword>
<name>A0A8C1A687_CYPCA</name>
<dbReference type="InterPro" id="IPR011009">
    <property type="entry name" value="Kinase-like_dom_sf"/>
</dbReference>
<dbReference type="SUPFAM" id="SSF56112">
    <property type="entry name" value="Protein kinase-like (PK-like)"/>
    <property type="match status" value="1"/>
</dbReference>
<dbReference type="GO" id="GO:0004674">
    <property type="term" value="F:protein serine/threonine kinase activity"/>
    <property type="evidence" value="ECO:0007669"/>
    <property type="project" value="UniProtKB-KW"/>
</dbReference>
<keyword evidence="8" id="KW-0507">mRNA processing</keyword>
<keyword evidence="7" id="KW-0597">Phosphoprotein</keyword>
<comment type="subunit">
    <text evidence="22">Interacts with CLK1 C-terminus. Associates with the U5 snRNP and NCOR1 deacetylase complexes. Identified in the spliceosome C complex.</text>
</comment>
<evidence type="ECO:0000256" key="18">
    <source>
        <dbReference type="ARBA" id="ARBA00023242"/>
    </source>
</evidence>
<evidence type="ECO:0000256" key="14">
    <source>
        <dbReference type="ARBA" id="ARBA00022840"/>
    </source>
</evidence>
<dbReference type="Gene3D" id="3.30.200.20">
    <property type="entry name" value="Phosphorylase Kinase, domain 1"/>
    <property type="match status" value="1"/>
</dbReference>
<feature type="compositionally biased region" description="Basic residues" evidence="25">
    <location>
        <begin position="222"/>
        <end position="251"/>
    </location>
</feature>
<dbReference type="GO" id="GO:0005524">
    <property type="term" value="F:ATP binding"/>
    <property type="evidence" value="ECO:0007669"/>
    <property type="project" value="UniProtKB-KW"/>
</dbReference>
<dbReference type="InterPro" id="IPR050494">
    <property type="entry name" value="Ser_Thr_dual-spec_kinase"/>
</dbReference>
<dbReference type="PANTHER" id="PTHR24058:SF103">
    <property type="entry name" value="SERINE_THREONINE-PROTEIN KINASE PRP4 HOMOLOG"/>
    <property type="match status" value="1"/>
</dbReference>
<protein>
    <recommendedName>
        <fullName evidence="20">Serine/threonine-protein kinase PRP4 homolog</fullName>
        <ecNumber evidence="3">2.7.11.1</ecNumber>
    </recommendedName>
    <alternativeName>
        <fullName evidence="21">PRP4 pre-mRNA-processing factor 4 homolog</fullName>
    </alternativeName>
</protein>
<dbReference type="GO" id="GO:0005681">
    <property type="term" value="C:spliceosomal complex"/>
    <property type="evidence" value="ECO:0007669"/>
    <property type="project" value="UniProtKB-KW"/>
</dbReference>
<evidence type="ECO:0000259" key="26">
    <source>
        <dbReference type="PROSITE" id="PS50011"/>
    </source>
</evidence>
<keyword evidence="12" id="KW-0418">Kinase</keyword>
<evidence type="ECO:0000256" key="6">
    <source>
        <dbReference type="ARBA" id="ARBA00022527"/>
    </source>
</evidence>
<evidence type="ECO:0000256" key="23">
    <source>
        <dbReference type="ARBA" id="ARBA00048659"/>
    </source>
</evidence>
<feature type="region of interest" description="Disordered" evidence="25">
    <location>
        <begin position="133"/>
        <end position="407"/>
    </location>
</feature>
<keyword evidence="5" id="KW-1017">Isopeptide bond</keyword>
<comment type="catalytic activity">
    <reaction evidence="23">
        <text>L-threonyl-[protein] + ATP = O-phospho-L-threonyl-[protein] + ADP + H(+)</text>
        <dbReference type="Rhea" id="RHEA:46608"/>
        <dbReference type="Rhea" id="RHEA-COMP:11060"/>
        <dbReference type="Rhea" id="RHEA-COMP:11605"/>
        <dbReference type="ChEBI" id="CHEBI:15378"/>
        <dbReference type="ChEBI" id="CHEBI:30013"/>
        <dbReference type="ChEBI" id="CHEBI:30616"/>
        <dbReference type="ChEBI" id="CHEBI:61977"/>
        <dbReference type="ChEBI" id="CHEBI:456216"/>
        <dbReference type="EC" id="2.7.11.1"/>
    </reaction>
    <physiologicalReaction direction="left-to-right" evidence="23">
        <dbReference type="Rhea" id="RHEA:46609"/>
    </physiologicalReaction>
</comment>
<feature type="compositionally biased region" description="Basic and acidic residues" evidence="25">
    <location>
        <begin position="166"/>
        <end position="183"/>
    </location>
</feature>
<keyword evidence="6" id="KW-0723">Serine/threonine-protein kinase</keyword>
<evidence type="ECO:0000256" key="2">
    <source>
        <dbReference type="ARBA" id="ARBA00004629"/>
    </source>
</evidence>
<keyword evidence="10" id="KW-0747">Spliceosome</keyword>
<evidence type="ECO:0000256" key="8">
    <source>
        <dbReference type="ARBA" id="ARBA00022664"/>
    </source>
</evidence>
<comment type="similarity">
    <text evidence="19">Belongs to the protein kinase superfamily. CMGC Ser/Thr protein kinase family.</text>
</comment>
<evidence type="ECO:0000313" key="28">
    <source>
        <dbReference type="Proteomes" id="UP001108240"/>
    </source>
</evidence>
<evidence type="ECO:0000256" key="22">
    <source>
        <dbReference type="ARBA" id="ARBA00046964"/>
    </source>
</evidence>
<dbReference type="Ensembl" id="ENSCCRT00000013227.2">
    <property type="protein sequence ID" value="ENSCCRP00000012085.2"/>
    <property type="gene ID" value="ENSCCRG00000005184.2"/>
</dbReference>
<feature type="compositionally biased region" description="Acidic residues" evidence="25">
    <location>
        <begin position="396"/>
        <end position="406"/>
    </location>
</feature>
<feature type="compositionally biased region" description="Basic residues" evidence="25">
    <location>
        <begin position="373"/>
        <end position="384"/>
    </location>
</feature>
<accession>A0A8C1A687</accession>
<dbReference type="FunFam" id="1.10.510.10:FF:000078">
    <property type="entry name" value="Serine/threonine-protein kinase PRP4 homolog"/>
    <property type="match status" value="1"/>
</dbReference>
<evidence type="ECO:0000256" key="21">
    <source>
        <dbReference type="ARBA" id="ARBA00031858"/>
    </source>
</evidence>
<keyword evidence="15" id="KW-0832">Ubl conjugation</keyword>
<evidence type="ECO:0000256" key="17">
    <source>
        <dbReference type="ARBA" id="ARBA00023187"/>
    </source>
</evidence>
<dbReference type="GO" id="GO:0045292">
    <property type="term" value="P:mRNA cis splicing, via spliceosome"/>
    <property type="evidence" value="ECO:0007669"/>
    <property type="project" value="InterPro"/>
</dbReference>
<dbReference type="AlphaFoldDB" id="A0A8C1A687"/>
<evidence type="ECO:0000313" key="27">
    <source>
        <dbReference type="Ensembl" id="ENSCCRP00000012085.2"/>
    </source>
</evidence>
<feature type="region of interest" description="Disordered" evidence="25">
    <location>
        <begin position="422"/>
        <end position="452"/>
    </location>
</feature>
<dbReference type="CDD" id="cd14135">
    <property type="entry name" value="STKc_PRP4"/>
    <property type="match status" value="1"/>
</dbReference>
<dbReference type="InterPro" id="IPR044092">
    <property type="entry name" value="STKc_PRP4"/>
</dbReference>